<comment type="caution">
    <text evidence="2">The sequence shown here is derived from an EMBL/GenBank/DDBJ whole genome shotgun (WGS) entry which is preliminary data.</text>
</comment>
<evidence type="ECO:0000313" key="2">
    <source>
        <dbReference type="EMBL" id="KAF5326728.1"/>
    </source>
</evidence>
<dbReference type="Proteomes" id="UP000567179">
    <property type="component" value="Unassembled WGS sequence"/>
</dbReference>
<dbReference type="EMBL" id="JAACJJ010000014">
    <property type="protein sequence ID" value="KAF5326728.1"/>
    <property type="molecule type" value="Genomic_DNA"/>
</dbReference>
<evidence type="ECO:0000256" key="1">
    <source>
        <dbReference type="SAM" id="SignalP"/>
    </source>
</evidence>
<accession>A0A8H5F849</accession>
<organism evidence="2 3">
    <name type="scientific">Psilocybe cf. subviscida</name>
    <dbReference type="NCBI Taxonomy" id="2480587"/>
    <lineage>
        <taxon>Eukaryota</taxon>
        <taxon>Fungi</taxon>
        <taxon>Dikarya</taxon>
        <taxon>Basidiomycota</taxon>
        <taxon>Agaricomycotina</taxon>
        <taxon>Agaricomycetes</taxon>
        <taxon>Agaricomycetidae</taxon>
        <taxon>Agaricales</taxon>
        <taxon>Agaricineae</taxon>
        <taxon>Strophariaceae</taxon>
        <taxon>Psilocybe</taxon>
    </lineage>
</organism>
<protein>
    <submittedName>
        <fullName evidence="2">Uncharacterized protein</fullName>
    </submittedName>
</protein>
<keyword evidence="3" id="KW-1185">Reference proteome</keyword>
<dbReference type="AlphaFoldDB" id="A0A8H5F849"/>
<sequence length="61" mass="6433">MMCIIIMDAFSTIMSLFVSVNDFPSGESVTQREANAAAVQDNAPVNTETAGKSGNSYCLIA</sequence>
<feature type="signal peptide" evidence="1">
    <location>
        <begin position="1"/>
        <end position="15"/>
    </location>
</feature>
<feature type="chain" id="PRO_5034186849" evidence="1">
    <location>
        <begin position="16"/>
        <end position="61"/>
    </location>
</feature>
<keyword evidence="1" id="KW-0732">Signal</keyword>
<proteinExistence type="predicted"/>
<evidence type="ECO:0000313" key="3">
    <source>
        <dbReference type="Proteomes" id="UP000567179"/>
    </source>
</evidence>
<reference evidence="2 3" key="1">
    <citation type="journal article" date="2020" name="ISME J.">
        <title>Uncovering the hidden diversity of litter-decomposition mechanisms in mushroom-forming fungi.</title>
        <authorList>
            <person name="Floudas D."/>
            <person name="Bentzer J."/>
            <person name="Ahren D."/>
            <person name="Johansson T."/>
            <person name="Persson P."/>
            <person name="Tunlid A."/>
        </authorList>
    </citation>
    <scope>NUCLEOTIDE SEQUENCE [LARGE SCALE GENOMIC DNA]</scope>
    <source>
        <strain evidence="2 3">CBS 101986</strain>
    </source>
</reference>
<gene>
    <name evidence="2" type="ORF">D9619_003944</name>
</gene>
<name>A0A8H5F849_9AGAR</name>